<name>A0A2U2DK96_9HYPH</name>
<dbReference type="Proteomes" id="UP000245252">
    <property type="component" value="Unassembled WGS sequence"/>
</dbReference>
<sequence>MDDYHFGPGEFSGELWIDSKRVFTRPRGVDVEFVNAGPFDWVFADANGKEVRTYRHDNKSGWTGIDLFSLGLTGNFSIGFRNASGGVLKIKQGDVHF</sequence>
<proteinExistence type="predicted"/>
<dbReference type="AlphaFoldDB" id="A0A2U2DK96"/>
<protein>
    <submittedName>
        <fullName evidence="1">Uncharacterized protein</fullName>
    </submittedName>
</protein>
<comment type="caution">
    <text evidence="1">The sequence shown here is derived from an EMBL/GenBank/DDBJ whole genome shotgun (WGS) entry which is preliminary data.</text>
</comment>
<reference evidence="1 2" key="1">
    <citation type="submission" date="2018-05" db="EMBL/GenBank/DDBJ databases">
        <title>The draft genome of strain NS-104.</title>
        <authorList>
            <person name="Hang P."/>
            <person name="Jiang J."/>
        </authorList>
    </citation>
    <scope>NUCLEOTIDE SEQUENCE [LARGE SCALE GENOMIC DNA]</scope>
    <source>
        <strain evidence="1 2">NS-104</strain>
    </source>
</reference>
<dbReference type="OrthoDB" id="8480997at2"/>
<dbReference type="EMBL" id="QFBC01000014">
    <property type="protein sequence ID" value="PWE53736.1"/>
    <property type="molecule type" value="Genomic_DNA"/>
</dbReference>
<evidence type="ECO:0000313" key="2">
    <source>
        <dbReference type="Proteomes" id="UP000245252"/>
    </source>
</evidence>
<keyword evidence="2" id="KW-1185">Reference proteome</keyword>
<gene>
    <name evidence="1" type="ORF">DEM27_24685</name>
</gene>
<organism evidence="1 2">
    <name type="scientific">Metarhizobium album</name>
    <dbReference type="NCBI Taxonomy" id="2182425"/>
    <lineage>
        <taxon>Bacteria</taxon>
        <taxon>Pseudomonadati</taxon>
        <taxon>Pseudomonadota</taxon>
        <taxon>Alphaproteobacteria</taxon>
        <taxon>Hyphomicrobiales</taxon>
        <taxon>Rhizobiaceae</taxon>
        <taxon>Metarhizobium</taxon>
    </lineage>
</organism>
<dbReference type="RefSeq" id="WP_109460905.1">
    <property type="nucleotide sequence ID" value="NZ_QFBC01000014.1"/>
</dbReference>
<evidence type="ECO:0000313" key="1">
    <source>
        <dbReference type="EMBL" id="PWE53736.1"/>
    </source>
</evidence>
<accession>A0A2U2DK96</accession>